<evidence type="ECO:0000313" key="2">
    <source>
        <dbReference type="EMBL" id="CAF5158220.1"/>
    </source>
</evidence>
<feature type="non-terminal residue" evidence="2">
    <location>
        <position position="23"/>
    </location>
</feature>
<evidence type="ECO:0000313" key="3">
    <source>
        <dbReference type="Proteomes" id="UP000676336"/>
    </source>
</evidence>
<sequence>MDDNANDKRVILDDDQEEIYENP</sequence>
<gene>
    <name evidence="2" type="ORF">SMN809_LOCUS64368</name>
</gene>
<reference evidence="2" key="1">
    <citation type="submission" date="2021-02" db="EMBL/GenBank/DDBJ databases">
        <authorList>
            <person name="Nowell W R."/>
        </authorList>
    </citation>
    <scope>NUCLEOTIDE SEQUENCE</scope>
</reference>
<organism evidence="2 3">
    <name type="scientific">Rotaria magnacalcarata</name>
    <dbReference type="NCBI Taxonomy" id="392030"/>
    <lineage>
        <taxon>Eukaryota</taxon>
        <taxon>Metazoa</taxon>
        <taxon>Spiralia</taxon>
        <taxon>Gnathifera</taxon>
        <taxon>Rotifera</taxon>
        <taxon>Eurotatoria</taxon>
        <taxon>Bdelloidea</taxon>
        <taxon>Philodinida</taxon>
        <taxon>Philodinidae</taxon>
        <taxon>Rotaria</taxon>
    </lineage>
</organism>
<dbReference type="EMBL" id="CAJOBI010290126">
    <property type="protein sequence ID" value="CAF5158220.1"/>
    <property type="molecule type" value="Genomic_DNA"/>
</dbReference>
<comment type="caution">
    <text evidence="2">The sequence shown here is derived from an EMBL/GenBank/DDBJ whole genome shotgun (WGS) entry which is preliminary data.</text>
</comment>
<evidence type="ECO:0000256" key="1">
    <source>
        <dbReference type="SAM" id="MobiDB-lite"/>
    </source>
</evidence>
<proteinExistence type="predicted"/>
<name>A0A8S3GB76_9BILA</name>
<feature type="region of interest" description="Disordered" evidence="1">
    <location>
        <begin position="1"/>
        <end position="23"/>
    </location>
</feature>
<dbReference type="AlphaFoldDB" id="A0A8S3GB76"/>
<feature type="compositionally biased region" description="Basic and acidic residues" evidence="1">
    <location>
        <begin position="1"/>
        <end position="12"/>
    </location>
</feature>
<dbReference type="Proteomes" id="UP000676336">
    <property type="component" value="Unassembled WGS sequence"/>
</dbReference>
<accession>A0A8S3GB76</accession>
<protein>
    <submittedName>
        <fullName evidence="2">Uncharacterized protein</fullName>
    </submittedName>
</protein>
<feature type="compositionally biased region" description="Acidic residues" evidence="1">
    <location>
        <begin position="13"/>
        <end position="23"/>
    </location>
</feature>